<dbReference type="Proteomes" id="UP001500620">
    <property type="component" value="Unassembled WGS sequence"/>
</dbReference>
<evidence type="ECO:0000259" key="5">
    <source>
        <dbReference type="PROSITE" id="PS50106"/>
    </source>
</evidence>
<keyword evidence="3" id="KW-0378">Hydrolase</keyword>
<organism evidence="6 7">
    <name type="scientific">Dactylosporangium darangshiense</name>
    <dbReference type="NCBI Taxonomy" id="579108"/>
    <lineage>
        <taxon>Bacteria</taxon>
        <taxon>Bacillati</taxon>
        <taxon>Actinomycetota</taxon>
        <taxon>Actinomycetes</taxon>
        <taxon>Micromonosporales</taxon>
        <taxon>Micromonosporaceae</taxon>
        <taxon>Dactylosporangium</taxon>
    </lineage>
</organism>
<dbReference type="InterPro" id="IPR043504">
    <property type="entry name" value="Peptidase_S1_PA_chymotrypsin"/>
</dbReference>
<evidence type="ECO:0000313" key="6">
    <source>
        <dbReference type="EMBL" id="GAA4247139.1"/>
    </source>
</evidence>
<evidence type="ECO:0000256" key="3">
    <source>
        <dbReference type="ARBA" id="ARBA00022801"/>
    </source>
</evidence>
<feature type="region of interest" description="Disordered" evidence="4">
    <location>
        <begin position="1"/>
        <end position="113"/>
    </location>
</feature>
<dbReference type="PRINTS" id="PR00834">
    <property type="entry name" value="PROTEASES2C"/>
</dbReference>
<dbReference type="Pfam" id="PF13365">
    <property type="entry name" value="Trypsin_2"/>
    <property type="match status" value="1"/>
</dbReference>
<dbReference type="InterPro" id="IPR001940">
    <property type="entry name" value="Peptidase_S1C"/>
</dbReference>
<dbReference type="SUPFAM" id="SSF50156">
    <property type="entry name" value="PDZ domain-like"/>
    <property type="match status" value="1"/>
</dbReference>
<dbReference type="Pfam" id="PF13180">
    <property type="entry name" value="PDZ_2"/>
    <property type="match status" value="1"/>
</dbReference>
<dbReference type="InterPro" id="IPR009003">
    <property type="entry name" value="Peptidase_S1_PA"/>
</dbReference>
<evidence type="ECO:0000256" key="2">
    <source>
        <dbReference type="ARBA" id="ARBA00022670"/>
    </source>
</evidence>
<name>A0ABP8D4J1_9ACTN</name>
<dbReference type="InterPro" id="IPR001478">
    <property type="entry name" value="PDZ"/>
</dbReference>
<keyword evidence="2" id="KW-0645">Protease</keyword>
<dbReference type="PROSITE" id="PS50106">
    <property type="entry name" value="PDZ"/>
    <property type="match status" value="1"/>
</dbReference>
<evidence type="ECO:0000256" key="1">
    <source>
        <dbReference type="ARBA" id="ARBA00010541"/>
    </source>
</evidence>
<evidence type="ECO:0000256" key="4">
    <source>
        <dbReference type="SAM" id="MobiDB-lite"/>
    </source>
</evidence>
<dbReference type="SMART" id="SM00228">
    <property type="entry name" value="PDZ"/>
    <property type="match status" value="1"/>
</dbReference>
<feature type="domain" description="PDZ" evidence="5">
    <location>
        <begin position="373"/>
        <end position="430"/>
    </location>
</feature>
<protein>
    <submittedName>
        <fullName evidence="6">Trypsin-like peptidase domain-containing protein</fullName>
    </submittedName>
</protein>
<dbReference type="PANTHER" id="PTHR43343:SF3">
    <property type="entry name" value="PROTEASE DO-LIKE 8, CHLOROPLASTIC"/>
    <property type="match status" value="1"/>
</dbReference>
<dbReference type="InterPro" id="IPR036034">
    <property type="entry name" value="PDZ_sf"/>
</dbReference>
<gene>
    <name evidence="6" type="ORF">GCM10022255_021840</name>
</gene>
<dbReference type="PANTHER" id="PTHR43343">
    <property type="entry name" value="PEPTIDASE S12"/>
    <property type="match status" value="1"/>
</dbReference>
<reference evidence="7" key="1">
    <citation type="journal article" date="2019" name="Int. J. Syst. Evol. Microbiol.">
        <title>The Global Catalogue of Microorganisms (GCM) 10K type strain sequencing project: providing services to taxonomists for standard genome sequencing and annotation.</title>
        <authorList>
            <consortium name="The Broad Institute Genomics Platform"/>
            <consortium name="The Broad Institute Genome Sequencing Center for Infectious Disease"/>
            <person name="Wu L."/>
            <person name="Ma J."/>
        </authorList>
    </citation>
    <scope>NUCLEOTIDE SEQUENCE [LARGE SCALE GENOMIC DNA]</scope>
    <source>
        <strain evidence="7">JCM 17441</strain>
    </source>
</reference>
<dbReference type="Gene3D" id="2.40.10.10">
    <property type="entry name" value="Trypsin-like serine proteases"/>
    <property type="match status" value="2"/>
</dbReference>
<sequence>MAASLGDLAPACSKPGRVMLDAKRTEEPIVTDGSAWRQPGPGAPASNSGWGARPTWAAPNAPQSAAPQPAPNSWWSDALADPWRDPDAPVVVVKTPPDEAPELEKPPPPSPGPRVGIGLVLVVSIVTALLAGALGGTLGYVFAVGGGGGQLGSGQVGNAPLNNRAPESLATLVKKVLPSVVTISMRVGNGTSLGSGFVVSADGHVITNNHVVEGGNNTATVRFSDATVATAKVIGSDPESDIAVLKIDTNGLPEGKLVPVEFGNSDQVQVGDPVVAVGAPLGLTSTVTYGVVSYLDRPIRTSEGGAARYYSAIQTDAAVNQGNSGGPLFDAGGRVIGINSVIGTLSEDQSSAGNVGLAFAIPINHARRIATDIINTGKARRTVMGVTVDTSYQNPLGGARLSQVEAGGPAEAGGLKAGDVVMAVNGKPIEESWDLTALVRKYAPGDTVEIQYLRGTTRAKASVTLVADAK</sequence>
<comment type="caution">
    <text evidence="6">The sequence shown here is derived from an EMBL/GenBank/DDBJ whole genome shotgun (WGS) entry which is preliminary data.</text>
</comment>
<dbReference type="Gene3D" id="2.30.42.10">
    <property type="match status" value="1"/>
</dbReference>
<dbReference type="SUPFAM" id="SSF50494">
    <property type="entry name" value="Trypsin-like serine proteases"/>
    <property type="match status" value="1"/>
</dbReference>
<proteinExistence type="inferred from homology"/>
<comment type="similarity">
    <text evidence="1">Belongs to the peptidase S1C family.</text>
</comment>
<evidence type="ECO:0000313" key="7">
    <source>
        <dbReference type="Proteomes" id="UP001500620"/>
    </source>
</evidence>
<accession>A0ABP8D4J1</accession>
<feature type="compositionally biased region" description="Low complexity" evidence="4">
    <location>
        <begin position="57"/>
        <end position="73"/>
    </location>
</feature>
<dbReference type="EMBL" id="BAABAT010000004">
    <property type="protein sequence ID" value="GAA4247139.1"/>
    <property type="molecule type" value="Genomic_DNA"/>
</dbReference>
<dbReference type="InterPro" id="IPR051201">
    <property type="entry name" value="Chloro_Bact_Ser_Proteases"/>
</dbReference>
<keyword evidence="7" id="KW-1185">Reference proteome</keyword>